<reference evidence="1" key="1">
    <citation type="journal article" date="2015" name="Nature">
        <title>Complex archaea that bridge the gap between prokaryotes and eukaryotes.</title>
        <authorList>
            <person name="Spang A."/>
            <person name="Saw J.H."/>
            <person name="Jorgensen S.L."/>
            <person name="Zaremba-Niedzwiedzka K."/>
            <person name="Martijn J."/>
            <person name="Lind A.E."/>
            <person name="van Eijk R."/>
            <person name="Schleper C."/>
            <person name="Guy L."/>
            <person name="Ettema T.J."/>
        </authorList>
    </citation>
    <scope>NUCLEOTIDE SEQUENCE</scope>
</reference>
<sequence>ATMTWKDSQQAFEYAIEVGRLSRDRDADNYAGKYMYMGTNWNGDDLFKNVDTREYDV</sequence>
<proteinExistence type="predicted"/>
<dbReference type="EMBL" id="LAZR01026640">
    <property type="protein sequence ID" value="KKL68104.1"/>
    <property type="molecule type" value="Genomic_DNA"/>
</dbReference>
<feature type="non-terminal residue" evidence="1">
    <location>
        <position position="1"/>
    </location>
</feature>
<accession>A0A0F9E279</accession>
<evidence type="ECO:0000313" key="1">
    <source>
        <dbReference type="EMBL" id="KKL68104.1"/>
    </source>
</evidence>
<dbReference type="AlphaFoldDB" id="A0A0F9E279"/>
<gene>
    <name evidence="1" type="ORF">LCGC14_2128360</name>
</gene>
<name>A0A0F9E279_9ZZZZ</name>
<protein>
    <submittedName>
        <fullName evidence="1">Uncharacterized protein</fullName>
    </submittedName>
</protein>
<comment type="caution">
    <text evidence="1">The sequence shown here is derived from an EMBL/GenBank/DDBJ whole genome shotgun (WGS) entry which is preliminary data.</text>
</comment>
<organism evidence="1">
    <name type="scientific">marine sediment metagenome</name>
    <dbReference type="NCBI Taxonomy" id="412755"/>
    <lineage>
        <taxon>unclassified sequences</taxon>
        <taxon>metagenomes</taxon>
        <taxon>ecological metagenomes</taxon>
    </lineage>
</organism>